<feature type="signal peptide" evidence="3">
    <location>
        <begin position="1"/>
        <end position="38"/>
    </location>
</feature>
<feature type="chain" id="PRO_5021808457" evidence="3">
    <location>
        <begin position="39"/>
        <end position="305"/>
    </location>
</feature>
<reference evidence="4 5" key="1">
    <citation type="submission" date="2019-06" db="EMBL/GenBank/DDBJ databases">
        <title>Sequencing the genomes of 1000 actinobacteria strains.</title>
        <authorList>
            <person name="Klenk H.-P."/>
        </authorList>
    </citation>
    <scope>NUCLEOTIDE SEQUENCE [LARGE SCALE GENOMIC DNA]</scope>
    <source>
        <strain evidence="4 5">DSM 45679</strain>
    </source>
</reference>
<evidence type="ECO:0000313" key="4">
    <source>
        <dbReference type="EMBL" id="TQJ03804.1"/>
    </source>
</evidence>
<comment type="caution">
    <text evidence="4">The sequence shown here is derived from an EMBL/GenBank/DDBJ whole genome shotgun (WGS) entry which is preliminary data.</text>
</comment>
<accession>A0A542DL93</accession>
<keyword evidence="3" id="KW-0732">Signal</keyword>
<feature type="region of interest" description="Disordered" evidence="1">
    <location>
        <begin position="154"/>
        <end position="254"/>
    </location>
</feature>
<feature type="transmembrane region" description="Helical" evidence="2">
    <location>
        <begin position="279"/>
        <end position="300"/>
    </location>
</feature>
<keyword evidence="2" id="KW-0812">Transmembrane</keyword>
<sequence length="305" mass="30917">MRTRRTPFATTTRKVLTATAIAAAMTGFSLAIGGTASAATLSADRCDTTVTGAPTTQVAVDADPLAGIVHTATKERKNLLTLLSINPDQVADHLRKGGPVQVGRVPGSGAKTVDGTQIGEFVVQRLKDSPGLGWLPSTKQDTLDHIKKKVGGLCAMRLKATPRPTTEQPTRTGGDTGHTGSTGGGTPDASSAGGVPSGGSQGRAPRRDYGGIPTATPGVATPPGLRYPSPETAPGQDSPEFGILGADPGTQQAPDQAEVRNAGNADALAAEPAGNSVQLPMLLAVVALAGVTAALVRTWVLRKVS</sequence>
<keyword evidence="2" id="KW-1133">Transmembrane helix</keyword>
<proteinExistence type="predicted"/>
<organism evidence="4 5">
    <name type="scientific">Amycolatopsis cihanbeyliensis</name>
    <dbReference type="NCBI Taxonomy" id="1128664"/>
    <lineage>
        <taxon>Bacteria</taxon>
        <taxon>Bacillati</taxon>
        <taxon>Actinomycetota</taxon>
        <taxon>Actinomycetes</taxon>
        <taxon>Pseudonocardiales</taxon>
        <taxon>Pseudonocardiaceae</taxon>
        <taxon>Amycolatopsis</taxon>
    </lineage>
</organism>
<dbReference type="OrthoDB" id="3555996at2"/>
<dbReference type="AlphaFoldDB" id="A0A542DL93"/>
<name>A0A542DL93_AMYCI</name>
<evidence type="ECO:0000313" key="5">
    <source>
        <dbReference type="Proteomes" id="UP000320876"/>
    </source>
</evidence>
<feature type="compositionally biased region" description="Low complexity" evidence="1">
    <location>
        <begin position="210"/>
        <end position="224"/>
    </location>
</feature>
<evidence type="ECO:0000256" key="2">
    <source>
        <dbReference type="SAM" id="Phobius"/>
    </source>
</evidence>
<evidence type="ECO:0000256" key="3">
    <source>
        <dbReference type="SAM" id="SignalP"/>
    </source>
</evidence>
<protein>
    <submittedName>
        <fullName evidence="4">Uncharacterized protein</fullName>
    </submittedName>
</protein>
<dbReference type="EMBL" id="VFML01000001">
    <property type="protein sequence ID" value="TQJ03804.1"/>
    <property type="molecule type" value="Genomic_DNA"/>
</dbReference>
<dbReference type="Proteomes" id="UP000320876">
    <property type="component" value="Unassembled WGS sequence"/>
</dbReference>
<feature type="compositionally biased region" description="Gly residues" evidence="1">
    <location>
        <begin position="174"/>
        <end position="186"/>
    </location>
</feature>
<gene>
    <name evidence="4" type="ORF">FB471_3572</name>
</gene>
<keyword evidence="5" id="KW-1185">Reference proteome</keyword>
<feature type="compositionally biased region" description="Low complexity" evidence="1">
    <location>
        <begin position="161"/>
        <end position="173"/>
    </location>
</feature>
<evidence type="ECO:0000256" key="1">
    <source>
        <dbReference type="SAM" id="MobiDB-lite"/>
    </source>
</evidence>
<dbReference type="RefSeq" id="WP_141999570.1">
    <property type="nucleotide sequence ID" value="NZ_VFML01000001.1"/>
</dbReference>
<keyword evidence="2" id="KW-0472">Membrane</keyword>